<evidence type="ECO:0000313" key="2">
    <source>
        <dbReference type="Proteomes" id="UP001476247"/>
    </source>
</evidence>
<protein>
    <submittedName>
        <fullName evidence="1">Uncharacterized protein</fullName>
    </submittedName>
</protein>
<sequence>MTARGGQWYQRIAVQVTHDQEMIDTEAYLYIGDQALLTGQEWDFEQFLTSGKEQKWLDDRCDFYEVDNFHEI</sequence>
<evidence type="ECO:0000313" key="1">
    <source>
        <dbReference type="EMBL" id="GAA5802378.1"/>
    </source>
</evidence>
<accession>A0ABP9Y5W9</accession>
<name>A0ABP9Y5W9_9FUNG</name>
<organism evidence="1 2">
    <name type="scientific">Helicostylum pulchrum</name>
    <dbReference type="NCBI Taxonomy" id="562976"/>
    <lineage>
        <taxon>Eukaryota</taxon>
        <taxon>Fungi</taxon>
        <taxon>Fungi incertae sedis</taxon>
        <taxon>Mucoromycota</taxon>
        <taxon>Mucoromycotina</taxon>
        <taxon>Mucoromycetes</taxon>
        <taxon>Mucorales</taxon>
        <taxon>Mucorineae</taxon>
        <taxon>Mucoraceae</taxon>
        <taxon>Helicostylum</taxon>
    </lineage>
</organism>
<dbReference type="EMBL" id="BAABUJ010000022">
    <property type="protein sequence ID" value="GAA5802378.1"/>
    <property type="molecule type" value="Genomic_DNA"/>
</dbReference>
<proteinExistence type="predicted"/>
<reference evidence="1 2" key="1">
    <citation type="submission" date="2024-04" db="EMBL/GenBank/DDBJ databases">
        <title>genome sequences of Mucor flavus KT1a and Helicostylum pulchrum KT1b strains isolation_sourced from the surface of a dry-aged beef.</title>
        <authorList>
            <person name="Toyotome T."/>
            <person name="Hosono M."/>
            <person name="Torimaru M."/>
            <person name="Fukuda K."/>
            <person name="Mikami N."/>
        </authorList>
    </citation>
    <scope>NUCLEOTIDE SEQUENCE [LARGE SCALE GENOMIC DNA]</scope>
    <source>
        <strain evidence="1 2">KT1b</strain>
    </source>
</reference>
<gene>
    <name evidence="1" type="ORF">HPULCUR_007842</name>
</gene>
<keyword evidence="2" id="KW-1185">Reference proteome</keyword>
<dbReference type="Proteomes" id="UP001476247">
    <property type="component" value="Unassembled WGS sequence"/>
</dbReference>
<comment type="caution">
    <text evidence="1">The sequence shown here is derived from an EMBL/GenBank/DDBJ whole genome shotgun (WGS) entry which is preliminary data.</text>
</comment>